<feature type="non-terminal residue" evidence="2">
    <location>
        <position position="155"/>
    </location>
</feature>
<gene>
    <name evidence="1" type="ORF">BYL167_LOCUS59858</name>
    <name evidence="2" type="ORF">GIL414_LOCUS63989</name>
</gene>
<dbReference type="AlphaFoldDB" id="A0A8S3FLV6"/>
<dbReference type="EMBL" id="CAJOBJ010270799">
    <property type="protein sequence ID" value="CAF5130441.1"/>
    <property type="molecule type" value="Genomic_DNA"/>
</dbReference>
<proteinExistence type="predicted"/>
<dbReference type="EMBL" id="CAJOBH010229408">
    <property type="protein sequence ID" value="CAF5065507.1"/>
    <property type="molecule type" value="Genomic_DNA"/>
</dbReference>
<reference evidence="2" key="1">
    <citation type="submission" date="2021-02" db="EMBL/GenBank/DDBJ databases">
        <authorList>
            <person name="Nowell W R."/>
        </authorList>
    </citation>
    <scope>NUCLEOTIDE SEQUENCE</scope>
</reference>
<evidence type="ECO:0000313" key="3">
    <source>
        <dbReference type="Proteomes" id="UP000681720"/>
    </source>
</evidence>
<dbReference type="Proteomes" id="UP000681720">
    <property type="component" value="Unassembled WGS sequence"/>
</dbReference>
<sequence>MAEIQLSIIVYGDAEILESTELYCPTPMTIVHDVSTLLRKINKNLQLPDSRVKRYVVLLLESIGKDEDDFYEKIEENSQVLSVFRLWNEDSIPTLNISKLYYITQESIGLALTLSTIQFLRNEAEKQTKLDQIPLAKLYLRKAEKTKDWIMSNLR</sequence>
<protein>
    <submittedName>
        <fullName evidence="2">Uncharacterized protein</fullName>
    </submittedName>
</protein>
<accession>A0A8S3FLV6</accession>
<organism evidence="2 3">
    <name type="scientific">Rotaria magnacalcarata</name>
    <dbReference type="NCBI Taxonomy" id="392030"/>
    <lineage>
        <taxon>Eukaryota</taxon>
        <taxon>Metazoa</taxon>
        <taxon>Spiralia</taxon>
        <taxon>Gnathifera</taxon>
        <taxon>Rotifera</taxon>
        <taxon>Eurotatoria</taxon>
        <taxon>Bdelloidea</taxon>
        <taxon>Philodinida</taxon>
        <taxon>Philodinidae</taxon>
        <taxon>Rotaria</taxon>
    </lineage>
</organism>
<evidence type="ECO:0000313" key="2">
    <source>
        <dbReference type="EMBL" id="CAF5130441.1"/>
    </source>
</evidence>
<dbReference type="Proteomes" id="UP000681967">
    <property type="component" value="Unassembled WGS sequence"/>
</dbReference>
<name>A0A8S3FLV6_9BILA</name>
<evidence type="ECO:0000313" key="1">
    <source>
        <dbReference type="EMBL" id="CAF5065507.1"/>
    </source>
</evidence>
<comment type="caution">
    <text evidence="2">The sequence shown here is derived from an EMBL/GenBank/DDBJ whole genome shotgun (WGS) entry which is preliminary data.</text>
</comment>